<dbReference type="EMBL" id="MN478374">
    <property type="protein sequence ID" value="QGH45026.1"/>
    <property type="molecule type" value="Genomic_DNA"/>
</dbReference>
<organism evidence="1 2">
    <name type="scientific">Bacteriophage Phobos</name>
    <dbReference type="NCBI Taxonomy" id="2662138"/>
    <lineage>
        <taxon>Viruses</taxon>
        <taxon>Duplodnaviria</taxon>
        <taxon>Heunggongvirae</taxon>
        <taxon>Uroviricota</taxon>
        <taxon>Caudoviricetes</taxon>
        <taxon>Casjensviridae</taxon>
        <taxon>Phobosvirus</taxon>
        <taxon>Phobosvirus phobos</taxon>
    </lineage>
</organism>
<dbReference type="KEGG" id="vg:62680327"/>
<evidence type="ECO:0000313" key="1">
    <source>
        <dbReference type="EMBL" id="QGH45026.1"/>
    </source>
</evidence>
<dbReference type="GeneID" id="62680327"/>
<sequence length="153" mass="16704">MTTTKQTFTAIRSAMARAFFANAYADQAEEALQPLGGEILDQLPDVIDPNAEAAALELCEKLADQFDYNERGLSLAQKVALLFLKACRADFANRDRELTAENFGHYLAMQAMGTGVGLEAFGSDVRDAIPVPYLEFGSAHLSQEYFLADVADD</sequence>
<dbReference type="RefSeq" id="YP_009997809.1">
    <property type="nucleotide sequence ID" value="NC_052977.1"/>
</dbReference>
<name>A0A5Q2U8C7_9CAUD</name>
<reference evidence="1 2" key="1">
    <citation type="submission" date="2019-09" db="EMBL/GenBank/DDBJ databases">
        <title>Phages that infect the bacterial plant pathogen.</title>
        <authorList>
            <person name="Lightbourn L."/>
            <person name="Amarillas L."/>
            <person name="Estrada M."/>
            <person name="Leon R."/>
            <person name="Figueroa L."/>
        </authorList>
    </citation>
    <scope>NUCLEOTIDE SEQUENCE [LARGE SCALE GENOMIC DNA]</scope>
</reference>
<protein>
    <submittedName>
        <fullName evidence="1">Uncharacterized protein</fullName>
    </submittedName>
</protein>
<evidence type="ECO:0000313" key="2">
    <source>
        <dbReference type="Proteomes" id="UP000383418"/>
    </source>
</evidence>
<accession>A0A5Q2U8C7</accession>
<proteinExistence type="predicted"/>
<keyword evidence="2" id="KW-1185">Reference proteome</keyword>
<dbReference type="Proteomes" id="UP000383418">
    <property type="component" value="Segment"/>
</dbReference>